<dbReference type="Gene3D" id="3.40.50.1820">
    <property type="entry name" value="alpha/beta hydrolase"/>
    <property type="match status" value="1"/>
</dbReference>
<dbReference type="GO" id="GO:0031177">
    <property type="term" value="F:phosphopantetheine binding"/>
    <property type="evidence" value="ECO:0007669"/>
    <property type="project" value="InterPro"/>
</dbReference>
<dbReference type="CDD" id="cd19540">
    <property type="entry name" value="LCL_NRPS-like"/>
    <property type="match status" value="1"/>
</dbReference>
<dbReference type="SMART" id="SM00823">
    <property type="entry name" value="PKS_PP"/>
    <property type="match status" value="2"/>
</dbReference>
<dbReference type="Gene3D" id="2.30.38.10">
    <property type="entry name" value="Luciferase, Domain 3"/>
    <property type="match status" value="2"/>
</dbReference>
<dbReference type="InterPro" id="IPR000873">
    <property type="entry name" value="AMP-dep_synth/lig_dom"/>
</dbReference>
<keyword evidence="4" id="KW-0597">Phosphoprotein</keyword>
<dbReference type="InterPro" id="IPR020845">
    <property type="entry name" value="AMP-binding_CS"/>
</dbReference>
<dbReference type="Gene3D" id="3.30.559.30">
    <property type="entry name" value="Nonribosomal peptide synthetase, condensation domain"/>
    <property type="match status" value="1"/>
</dbReference>
<evidence type="ECO:0000256" key="1">
    <source>
        <dbReference type="ARBA" id="ARBA00001957"/>
    </source>
</evidence>
<evidence type="ECO:0000256" key="2">
    <source>
        <dbReference type="ARBA" id="ARBA00006432"/>
    </source>
</evidence>
<dbReference type="CDD" id="cd05930">
    <property type="entry name" value="A_NRPS"/>
    <property type="match status" value="1"/>
</dbReference>
<accession>K4RGP5</accession>
<dbReference type="FunFam" id="3.40.50.980:FF:000001">
    <property type="entry name" value="Non-ribosomal peptide synthetase"/>
    <property type="match status" value="1"/>
</dbReference>
<dbReference type="FunFam" id="1.10.1200.10:FF:000016">
    <property type="entry name" value="Non-ribosomal peptide synthase"/>
    <property type="match status" value="2"/>
</dbReference>
<dbReference type="GO" id="GO:0043041">
    <property type="term" value="P:amino acid activation for nonribosomal peptide biosynthetic process"/>
    <property type="evidence" value="ECO:0007669"/>
    <property type="project" value="TreeGrafter"/>
</dbReference>
<evidence type="ECO:0000313" key="6">
    <source>
        <dbReference type="EMBL" id="CCK32384.1"/>
    </source>
</evidence>
<comment type="similarity">
    <text evidence="2">Belongs to the ATP-dependent AMP-binding enzyme family.</text>
</comment>
<dbReference type="InterPro" id="IPR001242">
    <property type="entry name" value="Condensation_dom"/>
</dbReference>
<dbReference type="GO" id="GO:0072330">
    <property type="term" value="P:monocarboxylic acid biosynthetic process"/>
    <property type="evidence" value="ECO:0007669"/>
    <property type="project" value="UniProtKB-ARBA"/>
</dbReference>
<dbReference type="CDD" id="cd17651">
    <property type="entry name" value="A_NRPS_VisG_like"/>
    <property type="match status" value="1"/>
</dbReference>
<dbReference type="GO" id="GO:0044550">
    <property type="term" value="P:secondary metabolite biosynthetic process"/>
    <property type="evidence" value="ECO:0007669"/>
    <property type="project" value="UniProtKB-ARBA"/>
</dbReference>
<dbReference type="GO" id="GO:0005829">
    <property type="term" value="C:cytosol"/>
    <property type="evidence" value="ECO:0007669"/>
    <property type="project" value="TreeGrafter"/>
</dbReference>
<dbReference type="PROSITE" id="PS50075">
    <property type="entry name" value="CARRIER"/>
    <property type="match status" value="2"/>
</dbReference>
<dbReference type="Pfam" id="PF00501">
    <property type="entry name" value="AMP-binding"/>
    <property type="match status" value="2"/>
</dbReference>
<dbReference type="Pfam" id="PF00668">
    <property type="entry name" value="Condensation"/>
    <property type="match status" value="1"/>
</dbReference>
<dbReference type="EMBL" id="HE971709">
    <property type="protein sequence ID" value="CCK32384.1"/>
    <property type="molecule type" value="Genomic_DNA"/>
</dbReference>
<dbReference type="InterPro" id="IPR023213">
    <property type="entry name" value="CAT-like_dom_sf"/>
</dbReference>
<dbReference type="PANTHER" id="PTHR45527:SF1">
    <property type="entry name" value="FATTY ACID SYNTHASE"/>
    <property type="match status" value="1"/>
</dbReference>
<dbReference type="Gene3D" id="3.30.300.30">
    <property type="match status" value="2"/>
</dbReference>
<dbReference type="SUPFAM" id="SSF47336">
    <property type="entry name" value="ACP-like"/>
    <property type="match status" value="2"/>
</dbReference>
<dbReference type="InterPro" id="IPR009081">
    <property type="entry name" value="PP-bd_ACP"/>
</dbReference>
<dbReference type="PATRIC" id="fig|1214101.3.peg.8102"/>
<dbReference type="PROSITE" id="PS00012">
    <property type="entry name" value="PHOSPHOPANTETHEINE"/>
    <property type="match status" value="2"/>
</dbReference>
<dbReference type="Gene3D" id="3.30.559.10">
    <property type="entry name" value="Chloramphenicol acetyltransferase-like domain"/>
    <property type="match status" value="1"/>
</dbReference>
<dbReference type="KEGG" id="sdv:BN159_8005"/>
<comment type="cofactor">
    <cofactor evidence="1">
        <name>pantetheine 4'-phosphate</name>
        <dbReference type="ChEBI" id="CHEBI:47942"/>
    </cofactor>
</comment>
<dbReference type="InterPro" id="IPR025110">
    <property type="entry name" value="AMP-bd_C"/>
</dbReference>
<dbReference type="InterPro" id="IPR010071">
    <property type="entry name" value="AA_adenyl_dom"/>
</dbReference>
<dbReference type="Proteomes" id="UP000008043">
    <property type="component" value="Chromosome"/>
</dbReference>
<dbReference type="STRING" id="1214101.BN159_8005"/>
<reference evidence="6 7" key="1">
    <citation type="journal article" date="2012" name="J. Bacteriol.">
        <title>Genome sequence of the bacterium Streptomyces davawensis JCM 4913 and heterologous production of the unique antibiotic roseoflavin.</title>
        <authorList>
            <person name="Jankowitsch F."/>
            <person name="Schwarz J."/>
            <person name="Ruckert C."/>
            <person name="Gust B."/>
            <person name="Szczepanowski R."/>
            <person name="Blom J."/>
            <person name="Pelzer S."/>
            <person name="Kalinowski J."/>
            <person name="Mack M."/>
        </authorList>
    </citation>
    <scope>NUCLEOTIDE SEQUENCE [LARGE SCALE GENOMIC DNA]</scope>
    <source>
        <strain evidence="7">DSM 101723 / JCM 4913 / KCC S-0913 / 768</strain>
    </source>
</reference>
<dbReference type="NCBIfam" id="NF003417">
    <property type="entry name" value="PRK04813.1"/>
    <property type="match status" value="2"/>
</dbReference>
<evidence type="ECO:0000259" key="5">
    <source>
        <dbReference type="PROSITE" id="PS50075"/>
    </source>
</evidence>
<dbReference type="SUPFAM" id="SSF56801">
    <property type="entry name" value="Acetyl-CoA synthetase-like"/>
    <property type="match status" value="2"/>
</dbReference>
<organism evidence="6 7">
    <name type="scientific">Streptomyces davaonensis (strain DSM 101723 / JCM 4913 / KCC S-0913 / 768)</name>
    <dbReference type="NCBI Taxonomy" id="1214101"/>
    <lineage>
        <taxon>Bacteria</taxon>
        <taxon>Bacillati</taxon>
        <taxon>Actinomycetota</taxon>
        <taxon>Actinomycetes</taxon>
        <taxon>Kitasatosporales</taxon>
        <taxon>Streptomycetaceae</taxon>
        <taxon>Streptomyces</taxon>
    </lineage>
</organism>
<evidence type="ECO:0000256" key="3">
    <source>
        <dbReference type="ARBA" id="ARBA00022450"/>
    </source>
</evidence>
<dbReference type="Gene3D" id="1.10.1200.10">
    <property type="entry name" value="ACP-like"/>
    <property type="match status" value="1"/>
</dbReference>
<evidence type="ECO:0000313" key="7">
    <source>
        <dbReference type="Proteomes" id="UP000008043"/>
    </source>
</evidence>
<gene>
    <name evidence="6" type="primary">dhbF3</name>
    <name evidence="6" type="ORF">BN159_8005</name>
</gene>
<dbReference type="Pfam" id="PF00550">
    <property type="entry name" value="PP-binding"/>
    <property type="match status" value="2"/>
</dbReference>
<dbReference type="NCBIfam" id="TIGR01733">
    <property type="entry name" value="AA-adenyl-dom"/>
    <property type="match status" value="2"/>
</dbReference>
<dbReference type="InterPro" id="IPR029058">
    <property type="entry name" value="AB_hydrolase_fold"/>
</dbReference>
<dbReference type="HOGENOM" id="CLU_000022_0_9_11"/>
<dbReference type="FunFam" id="3.30.300.30:FF:000010">
    <property type="entry name" value="Enterobactin synthetase component F"/>
    <property type="match status" value="1"/>
</dbReference>
<sequence length="1632" mass="175640">MTAVPHFVQLCEEQATRTPHAIALQCGEETLTHTELHAHADDLARRLRQQGVGPENLVAVSLRRSPQLVVALLAVAKTGAAYLPLDPDHPAPRTARILEDAAPAVLLTESSVRNPEQAVPCDPTPAVHADNTAYVIHTSGSTGQPKGVAVTFGNITHLLRTFAERLKPTPQDRLLAVTTVAFDIAALEIFLPLMTGARLILATDAEHRDPVHLSRAVARHGITLLQATPALWQSLLDAGPVDLSGVRALVGGEALHSGLARELHARTREVTNVYGPTETTVWSTAATLDREDRLNRPPIGAPLGDTRLYVLDGRLRPVPLGVWGELYVAGAGVARGYRGRGDLTACRFLADPFGGGGRMYRTGDVVRWAADGGLEYSGRSDFQVKVRGFRVELGEVEAVAGTVEGVGQAVATVRGGGRLVAYVAPLPGRRVTGAAVRQAVAEVLPDYMVPSAVVVLDDGLPLTANGKVDRVRLPEPDYGAGASGGTPADDREAALCRLFGAVLGVEGVGPGDGFFDLGGHSLLAVRLTARIRAELDREVSVRDVFDHPTARKLAGCLDRPAAPRPALLPVPRPSRLPLSHAQRRLWFLGRLEGPTATYNMPLALHLRGPLDPEALHAALADVVARHEALRTVFPETDGEPRQEIVDTRPELRVVGPGATDDFLHRGFDLAAEPPFRARLLRLAPQDHVLQLVVHHIACDGWSLAPLARDILTAYDTRGPAAAPLPVQYADYTLWQHRLLGDPKDPESRYARQLAYWRTALHGLPEQLELPFDHPRPPRASYRGAATGLTIDAPKHRALHRLARVSGATVFMAVRALIAALLTRLGAGTDIPLGVPVAGRTDPALDDLVGFFVNTLVLRTDTSGDPTFRELLARVRHTDLDALAHQDLPFECLVEHLAPPRSTARHPLFQVLVVSQNNDRPRFRLPGLDIEAEEPPLGVAKFDLSFSLDERHTPDAEPDGIEITVEYATDLFDAATVDRMNGSLRRLLDAVLADPGARLGSLDLLSARERERMVVEWNATDRPIPSLSLPRMMEAQVARTPEAVALVHEGESLSYAELNSRVNRMARLLAAMGAGPEETVALFLPRSVDLLVGLLGVVKAGAAYLPLDPDYPAERIAYMLDDAGPLCTLTVTGMAERLPAGDTTRTVVLDDPTVRETMAGQADSDLTDAERTTPLHPDHPVYVIYTSGSTGRPKGVQFPSGALANLMAWHADTVGGGVGTTTAQFASLSFDAAAHEIFSALTSGKTLAVPKDDVRKDTPELVRWLAHHEVNELFAPTPVVETVVDTARELGLPLPALADIVQAGEALTLRPALRDFCTAVPGRRLHNFYGPTETHVVTAHTVTQDELRSGTPSVPIGGPIWNTRAYVFDGGLRPVPLGVWGELYVAGDCVARGYGGRGGLTAARFVADPFGRGGRMYRTGDVVRWRADGVLEFSGRSDFQVKVRGFRVELGEVEAVVGAVDGVSRAVAVVREDRPGDRRLVAYVVPPAGRRVVGADVRRAVAEVLPEYMVPSVVVLADGLPLTVNGKVDRARLPVPDYGAGTSGGTPRDDREEALCRLFGEVLGARRVGPEDGFFELGGHSLLAVRLVARIRAELGRELAVRDLFDHPTVRGVAGRLDRPATARPVLRRRAGT</sequence>
<keyword evidence="7" id="KW-1185">Reference proteome</keyword>
<dbReference type="PANTHER" id="PTHR45527">
    <property type="entry name" value="NONRIBOSOMAL PEPTIDE SYNTHETASE"/>
    <property type="match status" value="1"/>
</dbReference>
<dbReference type="Gene3D" id="3.40.50.980">
    <property type="match status" value="4"/>
</dbReference>
<proteinExistence type="inferred from homology"/>
<dbReference type="InterPro" id="IPR006162">
    <property type="entry name" value="Ppantetheine_attach_site"/>
</dbReference>
<dbReference type="InterPro" id="IPR036736">
    <property type="entry name" value="ACP-like_sf"/>
</dbReference>
<dbReference type="eggNOG" id="COG1020">
    <property type="taxonomic scope" value="Bacteria"/>
</dbReference>
<dbReference type="InterPro" id="IPR045851">
    <property type="entry name" value="AMP-bd_C_sf"/>
</dbReference>
<dbReference type="RefSeq" id="WP_015662710.1">
    <property type="nucleotide sequence ID" value="NC_020504.1"/>
</dbReference>
<dbReference type="FunFam" id="3.40.50.12780:FF:000012">
    <property type="entry name" value="Non-ribosomal peptide synthetase"/>
    <property type="match status" value="1"/>
</dbReference>
<dbReference type="Pfam" id="PF13193">
    <property type="entry name" value="AMP-binding_C"/>
    <property type="match status" value="2"/>
</dbReference>
<evidence type="ECO:0000256" key="4">
    <source>
        <dbReference type="ARBA" id="ARBA00022553"/>
    </source>
</evidence>
<feature type="domain" description="Carrier" evidence="5">
    <location>
        <begin position="486"/>
        <end position="561"/>
    </location>
</feature>
<dbReference type="GO" id="GO:0017000">
    <property type="term" value="P:antibiotic biosynthetic process"/>
    <property type="evidence" value="ECO:0007669"/>
    <property type="project" value="UniProtKB-ARBA"/>
</dbReference>
<name>K4RGP5_STRDJ</name>
<dbReference type="GO" id="GO:0008610">
    <property type="term" value="P:lipid biosynthetic process"/>
    <property type="evidence" value="ECO:0007669"/>
    <property type="project" value="UniProtKB-ARBA"/>
</dbReference>
<dbReference type="InterPro" id="IPR020806">
    <property type="entry name" value="PKS_PP-bd"/>
</dbReference>
<keyword evidence="3" id="KW-0596">Phosphopantetheine</keyword>
<dbReference type="PROSITE" id="PS00455">
    <property type="entry name" value="AMP_BINDING"/>
    <property type="match status" value="2"/>
</dbReference>
<dbReference type="SUPFAM" id="SSF52777">
    <property type="entry name" value="CoA-dependent acyltransferases"/>
    <property type="match status" value="2"/>
</dbReference>
<dbReference type="FunFam" id="2.30.38.10:FF:000001">
    <property type="entry name" value="Non-ribosomal peptide synthetase PvdI"/>
    <property type="match status" value="2"/>
</dbReference>
<protein>
    <submittedName>
        <fullName evidence="6">Dimodular nonribosomal peptide synthase</fullName>
    </submittedName>
</protein>
<feature type="domain" description="Carrier" evidence="5">
    <location>
        <begin position="1545"/>
        <end position="1620"/>
    </location>
</feature>
<dbReference type="GO" id="GO:0003824">
    <property type="term" value="F:catalytic activity"/>
    <property type="evidence" value="ECO:0007669"/>
    <property type="project" value="InterPro"/>
</dbReference>